<comment type="similarity">
    <text evidence="2 6">Belongs to the zinc-containing alcohol dehydrogenase family.</text>
</comment>
<gene>
    <name evidence="8" type="primary">adhT</name>
    <name evidence="8" type="ORF">NMY3_02896</name>
</gene>
<dbReference type="InterPro" id="IPR002328">
    <property type="entry name" value="ADH_Zn_CS"/>
</dbReference>
<dbReference type="GO" id="GO:0008270">
    <property type="term" value="F:zinc ion binding"/>
    <property type="evidence" value="ECO:0007669"/>
    <property type="project" value="InterPro"/>
</dbReference>
<dbReference type="InterPro" id="IPR013149">
    <property type="entry name" value="ADH-like_C"/>
</dbReference>
<dbReference type="Pfam" id="PF00107">
    <property type="entry name" value="ADH_zinc_N"/>
    <property type="match status" value="1"/>
</dbReference>
<dbReference type="InterPro" id="IPR013154">
    <property type="entry name" value="ADH-like_N"/>
</dbReference>
<dbReference type="PANTHER" id="PTHR42940">
    <property type="entry name" value="ALCOHOL DEHYDROGENASE 1-RELATED"/>
    <property type="match status" value="1"/>
</dbReference>
<dbReference type="InterPro" id="IPR020843">
    <property type="entry name" value="ER"/>
</dbReference>
<evidence type="ECO:0000256" key="1">
    <source>
        <dbReference type="ARBA" id="ARBA00001947"/>
    </source>
</evidence>
<keyword evidence="9" id="KW-1185">Reference proteome</keyword>
<dbReference type="InterPro" id="IPR036291">
    <property type="entry name" value="NAD(P)-bd_dom_sf"/>
</dbReference>
<evidence type="ECO:0000256" key="3">
    <source>
        <dbReference type="ARBA" id="ARBA00022723"/>
    </source>
</evidence>
<dbReference type="CDD" id="cd05284">
    <property type="entry name" value="arabinose_DH_like"/>
    <property type="match status" value="1"/>
</dbReference>
<evidence type="ECO:0000256" key="5">
    <source>
        <dbReference type="ARBA" id="ARBA00023002"/>
    </source>
</evidence>
<accession>A0A654M0U2</accession>
<dbReference type="Gene3D" id="3.90.180.10">
    <property type="entry name" value="Medium-chain alcohol dehydrogenases, catalytic domain"/>
    <property type="match status" value="1"/>
</dbReference>
<keyword evidence="5 8" id="KW-0560">Oxidoreductase</keyword>
<dbReference type="Gene3D" id="3.40.50.720">
    <property type="entry name" value="NAD(P)-binding Rossmann-like Domain"/>
    <property type="match status" value="1"/>
</dbReference>
<evidence type="ECO:0000259" key="7">
    <source>
        <dbReference type="SMART" id="SM00829"/>
    </source>
</evidence>
<dbReference type="SMART" id="SM00829">
    <property type="entry name" value="PKS_ER"/>
    <property type="match status" value="1"/>
</dbReference>
<dbReference type="Proteomes" id="UP000058925">
    <property type="component" value="Chromosome"/>
</dbReference>
<dbReference type="RefSeq" id="WP_196816227.1">
    <property type="nucleotide sequence ID" value="NZ_CP012850.1"/>
</dbReference>
<evidence type="ECO:0000313" key="8">
    <source>
        <dbReference type="EMBL" id="ALI37085.1"/>
    </source>
</evidence>
<reference evidence="9" key="1">
    <citation type="submission" date="2015-10" db="EMBL/GenBank/DDBJ databases">
        <title>Niche specialization of a soil ammonia-oxidizing archaeon, Candidatus Nitrosocosmicus oleophilus.</title>
        <authorList>
            <person name="Jung M.-Y."/>
            <person name="Rhee S.-K."/>
        </authorList>
    </citation>
    <scope>NUCLEOTIDE SEQUENCE [LARGE SCALE GENOMIC DNA]</scope>
    <source>
        <strain evidence="9">MY3</strain>
    </source>
</reference>
<dbReference type="Pfam" id="PF08240">
    <property type="entry name" value="ADH_N"/>
    <property type="match status" value="1"/>
</dbReference>
<dbReference type="SUPFAM" id="SSF50129">
    <property type="entry name" value="GroES-like"/>
    <property type="match status" value="1"/>
</dbReference>
<feature type="domain" description="Enoyl reductase (ER)" evidence="7">
    <location>
        <begin position="19"/>
        <end position="352"/>
    </location>
</feature>
<dbReference type="EC" id="1.1.1.1" evidence="8"/>
<evidence type="ECO:0000256" key="4">
    <source>
        <dbReference type="ARBA" id="ARBA00022833"/>
    </source>
</evidence>
<dbReference type="GO" id="GO:0004022">
    <property type="term" value="F:alcohol dehydrogenase (NAD+) activity"/>
    <property type="evidence" value="ECO:0007669"/>
    <property type="project" value="UniProtKB-EC"/>
</dbReference>
<dbReference type="PANTHER" id="PTHR42940:SF8">
    <property type="entry name" value="VACUOLAR PROTEIN SORTING-ASSOCIATED PROTEIN 11"/>
    <property type="match status" value="1"/>
</dbReference>
<keyword evidence="4 6" id="KW-0862">Zinc</keyword>
<evidence type="ECO:0000256" key="6">
    <source>
        <dbReference type="RuleBase" id="RU361277"/>
    </source>
</evidence>
<protein>
    <submittedName>
        <fullName evidence="8">Alcohol dehydrogenase</fullName>
        <ecNumber evidence="8">1.1.1.1</ecNumber>
    </submittedName>
</protein>
<name>A0A654M0U2_9ARCH</name>
<evidence type="ECO:0000313" key="9">
    <source>
        <dbReference type="Proteomes" id="UP000058925"/>
    </source>
</evidence>
<dbReference type="OrthoDB" id="73567at2157"/>
<dbReference type="SUPFAM" id="SSF51735">
    <property type="entry name" value="NAD(P)-binding Rossmann-fold domains"/>
    <property type="match status" value="1"/>
</dbReference>
<dbReference type="AlphaFoldDB" id="A0A654M0U2"/>
<sequence>MDGYIRSARIHEYNKPLELDNIYKPVISRDEEVLVKVGASGLCHSDLHLISGEWRNIIPLNLPKTPGHEIAGWIEEVGTSVPENIMKPGDLVAVFGGWGCGWCIQCKSGDEQLCAFAKWPGLSSFDGGFSEYLLVPSYRFLVNVRSSEVVPENLAPLTDAGLTPYRAIKKIKSILGPGRNIGILGIGGLGSYAVQYAKILGGGSKVFAMDRSESKLELASKCGADHLVNLRSIDNLVDRIRAQTGGKMLDVIIDCVGTDKTFYDSISILAKGGCVVIVGLFGTAAKIPIAMTVLNEYKIFGSLWGNYNELREVIELLNEGRIKNHITKFRLDDVNEAIKLLKEGQIIGRGVLIP</sequence>
<keyword evidence="3 6" id="KW-0479">Metal-binding</keyword>
<dbReference type="EMBL" id="CP012850">
    <property type="protein sequence ID" value="ALI37085.1"/>
    <property type="molecule type" value="Genomic_DNA"/>
</dbReference>
<comment type="cofactor">
    <cofactor evidence="1 6">
        <name>Zn(2+)</name>
        <dbReference type="ChEBI" id="CHEBI:29105"/>
    </cofactor>
</comment>
<proteinExistence type="inferred from homology"/>
<dbReference type="KEGG" id="taa:NMY3_02896"/>
<dbReference type="GeneID" id="60422779"/>
<dbReference type="InterPro" id="IPR011032">
    <property type="entry name" value="GroES-like_sf"/>
</dbReference>
<dbReference type="PROSITE" id="PS00059">
    <property type="entry name" value="ADH_ZINC"/>
    <property type="match status" value="1"/>
</dbReference>
<evidence type="ECO:0000256" key="2">
    <source>
        <dbReference type="ARBA" id="ARBA00008072"/>
    </source>
</evidence>
<organism evidence="8 9">
    <name type="scientific">Candidatus Nitrosocosmicus oleophilus</name>
    <dbReference type="NCBI Taxonomy" id="1353260"/>
    <lineage>
        <taxon>Archaea</taxon>
        <taxon>Nitrososphaerota</taxon>
        <taxon>Nitrososphaeria</taxon>
        <taxon>Nitrososphaerales</taxon>
        <taxon>Nitrososphaeraceae</taxon>
        <taxon>Candidatus Nitrosocosmicus</taxon>
    </lineage>
</organism>